<reference evidence="1 2" key="1">
    <citation type="journal article" date="2015" name="Genome Announc.">
        <title>Complete Genome Sequence of Steroid-Transforming Nocardioides simplex VKM Ac-2033D.</title>
        <authorList>
            <person name="Shtratnikova V.Y."/>
            <person name="Schelkunov M.I."/>
            <person name="Pekov Y.A."/>
            <person name="Fokina V.V."/>
            <person name="Logacheva M.D."/>
            <person name="Sokolov S.L."/>
            <person name="Bragin E.Y."/>
            <person name="Ashapkin V.V."/>
            <person name="Donova M.V."/>
        </authorList>
    </citation>
    <scope>NUCLEOTIDE SEQUENCE [LARGE SCALE GENOMIC DNA]</scope>
    <source>
        <strain evidence="1 2">VKM Ac-2033D</strain>
    </source>
</reference>
<dbReference type="OrthoDB" id="9856352at2"/>
<dbReference type="STRING" id="2045.KR76_18675"/>
<accession>A0A0A1DLQ4</accession>
<dbReference type="GeneID" id="96612853"/>
<dbReference type="HOGENOM" id="CLU_939514_0_0_11"/>
<dbReference type="AlphaFoldDB" id="A0A0A1DLQ4"/>
<dbReference type="RefSeq" id="WP_038680386.1">
    <property type="nucleotide sequence ID" value="NZ_BJMC01000019.1"/>
</dbReference>
<name>A0A0A1DLQ4_NOCSI</name>
<gene>
    <name evidence="1" type="ORF">KR76_18675</name>
</gene>
<dbReference type="EMBL" id="CP009896">
    <property type="protein sequence ID" value="AIY18289.1"/>
    <property type="molecule type" value="Genomic_DNA"/>
</dbReference>
<keyword evidence="2" id="KW-1185">Reference proteome</keyword>
<dbReference type="Proteomes" id="UP000030300">
    <property type="component" value="Chromosome"/>
</dbReference>
<protein>
    <submittedName>
        <fullName evidence="1">Uncharacterized protein</fullName>
    </submittedName>
</protein>
<evidence type="ECO:0000313" key="1">
    <source>
        <dbReference type="EMBL" id="AIY18289.1"/>
    </source>
</evidence>
<dbReference type="KEGG" id="psim:KR76_18675"/>
<proteinExistence type="predicted"/>
<sequence length="280" mass="29484">MDPLPWTDEHTRLVTDTAPEVDGADPAALARTWNVVRARMDDAPPPRRRRRRLIAAGVAAAALAVPAGLAAADGWGARTGRSAADAEDLRLGGPGEHLDPAGADYAEVIEEETRDIRFPTAAARRIALDSHVEDARRGGGAEPGTTSVSTGAIRGWTAIFAVCAWSNTWKRAIDAGDTALRDEAAAVLVTARTWPAITDLDPRQATSMATMDVYDADTGVTTTEVHADPTQYYYLREVTRAVAAGDVDALAASLAAHANCLGPALMPDFPQALPSDGPGR</sequence>
<dbReference type="eggNOG" id="ENOG5031UXW">
    <property type="taxonomic scope" value="Bacteria"/>
</dbReference>
<evidence type="ECO:0000313" key="2">
    <source>
        <dbReference type="Proteomes" id="UP000030300"/>
    </source>
</evidence>
<organism evidence="1 2">
    <name type="scientific">Nocardioides simplex</name>
    <name type="common">Arthrobacter simplex</name>
    <dbReference type="NCBI Taxonomy" id="2045"/>
    <lineage>
        <taxon>Bacteria</taxon>
        <taxon>Bacillati</taxon>
        <taxon>Actinomycetota</taxon>
        <taxon>Actinomycetes</taxon>
        <taxon>Propionibacteriales</taxon>
        <taxon>Nocardioidaceae</taxon>
        <taxon>Pimelobacter</taxon>
    </lineage>
</organism>